<gene>
    <name evidence="13" type="ORF">OSSY52_00030</name>
</gene>
<dbReference type="EC" id="2.3.1.47" evidence="11"/>
<feature type="modified residue" description="N6-(pyridoxal phosphate)lysine" evidence="10">
    <location>
        <position position="241"/>
    </location>
</feature>
<dbReference type="RefSeq" id="WP_190615012.1">
    <property type="nucleotide sequence ID" value="NZ_AP018712.1"/>
</dbReference>
<sequence length="394" mass="43106">MNFYENLKNEMEELKEKGLLVTVKTLETAQGAWLNIEGKKVLNMCSNNYLNFCNREELKKEAIKAVEKWGVGPGAVRSIAGTLTIHNELEKELAEFKGVEATLVVQSGFNANQAVIPAIVKKGDAILSDELNHASIIDGVRLSKATKYVWKHKDAKDLELKLKEAKENGANTMLVITDGVFSMDGDLAPLPELVEVCEKHGALLMVDDAHGEGVLGKNGRGIVDHYGLHGRVDIEVGTLSKAFGLVGGFIAGKKVLIDYLKQKARPFLFSSSLSPAEAGAGIAAVKLLKDSGEPVEKLWDNGNYFKGKMKELGFDIGQSETPITPVMLYEAKVAKEFSKKLFEEGIFATSIGFPTVPKGKARIRVMISASHTKEDLDFAIEKFEKIGKELNIIK</sequence>
<dbReference type="InterPro" id="IPR015421">
    <property type="entry name" value="PyrdxlP-dep_Trfase_major"/>
</dbReference>
<dbReference type="GO" id="GO:0008710">
    <property type="term" value="F:8-amino-7-oxononanoate synthase activity"/>
    <property type="evidence" value="ECO:0007669"/>
    <property type="project" value="UniProtKB-UniRule"/>
</dbReference>
<dbReference type="InterPro" id="IPR004839">
    <property type="entry name" value="Aminotransferase_I/II_large"/>
</dbReference>
<evidence type="ECO:0000256" key="8">
    <source>
        <dbReference type="ARBA" id="ARBA00023315"/>
    </source>
</evidence>
<keyword evidence="5 11" id="KW-0808">Transferase</keyword>
<protein>
    <recommendedName>
        <fullName evidence="11">8-amino-7-ketopelargonate synthase</fullName>
        <ecNumber evidence="11">2.3.1.47</ecNumber>
    </recommendedName>
</protein>
<dbReference type="AlphaFoldDB" id="A0A7G1G765"/>
<dbReference type="FunCoup" id="A0A7G1G765">
    <property type="interactions" value="283"/>
</dbReference>
<evidence type="ECO:0000256" key="11">
    <source>
        <dbReference type="RuleBase" id="RU003693"/>
    </source>
</evidence>
<dbReference type="KEGG" id="ocy:OSSY52_00030"/>
<dbReference type="InterPro" id="IPR010962">
    <property type="entry name" value="AONS_Archaea/Firmicutes"/>
</dbReference>
<dbReference type="InterPro" id="IPR015424">
    <property type="entry name" value="PyrdxlP-dep_Trfase"/>
</dbReference>
<evidence type="ECO:0000256" key="7">
    <source>
        <dbReference type="ARBA" id="ARBA00022898"/>
    </source>
</evidence>
<comment type="similarity">
    <text evidence="3 11">Belongs to the class-II pyridoxal-phosphate-dependent aminotransferase family. BioF subfamily.</text>
</comment>
<dbReference type="InterPro" id="IPR015422">
    <property type="entry name" value="PyrdxlP-dep_Trfase_small"/>
</dbReference>
<keyword evidence="7 10" id="KW-0663">Pyridoxal phosphate</keyword>
<dbReference type="InterPro" id="IPR001917">
    <property type="entry name" value="Aminotrans_II_pyridoxalP_BS"/>
</dbReference>
<dbReference type="NCBIfam" id="TIGR00858">
    <property type="entry name" value="bioF"/>
    <property type="match status" value="1"/>
</dbReference>
<reference evidence="13 14" key="1">
    <citation type="submission" date="2018-06" db="EMBL/GenBank/DDBJ databases">
        <title>Genome sequencing of Oceanotoga sp. sy52.</title>
        <authorList>
            <person name="Mori K."/>
        </authorList>
    </citation>
    <scope>NUCLEOTIDE SEQUENCE [LARGE SCALE GENOMIC DNA]</scope>
    <source>
        <strain evidence="14">sy52</strain>
    </source>
</reference>
<dbReference type="PROSITE" id="PS00599">
    <property type="entry name" value="AA_TRANSFER_CLASS_2"/>
    <property type="match status" value="1"/>
</dbReference>
<comment type="pathway">
    <text evidence="2 11">Cofactor biosynthesis; biotin biosynthesis.</text>
</comment>
<evidence type="ECO:0000256" key="9">
    <source>
        <dbReference type="ARBA" id="ARBA00047715"/>
    </source>
</evidence>
<evidence type="ECO:0000256" key="5">
    <source>
        <dbReference type="ARBA" id="ARBA00022679"/>
    </source>
</evidence>
<dbReference type="FunFam" id="3.90.1150.10:FF:000004">
    <property type="entry name" value="2-amino-3-ketobutyrate coenzyme A ligase"/>
    <property type="match status" value="1"/>
</dbReference>
<dbReference type="InterPro" id="IPR004723">
    <property type="entry name" value="AONS_Archaea/Proteobacteria"/>
</dbReference>
<dbReference type="SUPFAM" id="SSF53383">
    <property type="entry name" value="PLP-dependent transferases"/>
    <property type="match status" value="1"/>
</dbReference>
<proteinExistence type="inferred from homology"/>
<evidence type="ECO:0000313" key="13">
    <source>
        <dbReference type="EMBL" id="BBE29862.1"/>
    </source>
</evidence>
<evidence type="ECO:0000256" key="6">
    <source>
        <dbReference type="ARBA" id="ARBA00022756"/>
    </source>
</evidence>
<dbReference type="EMBL" id="AP018712">
    <property type="protein sequence ID" value="BBE29862.1"/>
    <property type="molecule type" value="Genomic_DNA"/>
</dbReference>
<evidence type="ECO:0000256" key="2">
    <source>
        <dbReference type="ARBA" id="ARBA00004746"/>
    </source>
</evidence>
<organism evidence="13 14">
    <name type="scientific">Tepiditoga spiralis</name>
    <dbReference type="NCBI Taxonomy" id="2108365"/>
    <lineage>
        <taxon>Bacteria</taxon>
        <taxon>Thermotogati</taxon>
        <taxon>Thermotogota</taxon>
        <taxon>Thermotogae</taxon>
        <taxon>Petrotogales</taxon>
        <taxon>Petrotogaceae</taxon>
        <taxon>Tepiditoga</taxon>
    </lineage>
</organism>
<keyword evidence="6" id="KW-0093">Biotin biosynthesis</keyword>
<dbReference type="InterPro" id="IPR050087">
    <property type="entry name" value="AON_synthase_class-II"/>
</dbReference>
<comment type="function">
    <text evidence="11">Catalyzes the decarboxylative condensation of pimeloyl-[acyl-carrier protein] and L-alanine to produce 8-amino-7-oxononanoate (AON), [acyl-carrier protein], and carbon dioxide.</text>
</comment>
<comment type="catalytic activity">
    <reaction evidence="9 11">
        <text>6-carboxyhexanoyl-[ACP] + L-alanine + H(+) = (8S)-8-amino-7-oxononanoate + holo-[ACP] + CO2</text>
        <dbReference type="Rhea" id="RHEA:42288"/>
        <dbReference type="Rhea" id="RHEA-COMP:9685"/>
        <dbReference type="Rhea" id="RHEA-COMP:9955"/>
        <dbReference type="ChEBI" id="CHEBI:15378"/>
        <dbReference type="ChEBI" id="CHEBI:16526"/>
        <dbReference type="ChEBI" id="CHEBI:57972"/>
        <dbReference type="ChEBI" id="CHEBI:64479"/>
        <dbReference type="ChEBI" id="CHEBI:78846"/>
        <dbReference type="ChEBI" id="CHEBI:149468"/>
        <dbReference type="EC" id="2.3.1.47"/>
    </reaction>
</comment>
<dbReference type="Gene3D" id="3.40.640.10">
    <property type="entry name" value="Type I PLP-dependent aspartate aminotransferase-like (Major domain)"/>
    <property type="match status" value="1"/>
</dbReference>
<dbReference type="PANTHER" id="PTHR13693:SF3">
    <property type="entry name" value="LD36009P"/>
    <property type="match status" value="1"/>
</dbReference>
<accession>A0A7G1G765</accession>
<dbReference type="GO" id="GO:0016874">
    <property type="term" value="F:ligase activity"/>
    <property type="evidence" value="ECO:0007669"/>
    <property type="project" value="UniProtKB-KW"/>
</dbReference>
<evidence type="ECO:0000256" key="1">
    <source>
        <dbReference type="ARBA" id="ARBA00001933"/>
    </source>
</evidence>
<dbReference type="NCBIfam" id="TIGR01825">
    <property type="entry name" value="gly_Cac_T_rel"/>
    <property type="match status" value="1"/>
</dbReference>
<dbReference type="CDD" id="cd06454">
    <property type="entry name" value="KBL_like"/>
    <property type="match status" value="1"/>
</dbReference>
<evidence type="ECO:0000256" key="3">
    <source>
        <dbReference type="ARBA" id="ARBA00010008"/>
    </source>
</evidence>
<dbReference type="GO" id="GO:0030170">
    <property type="term" value="F:pyridoxal phosphate binding"/>
    <property type="evidence" value="ECO:0007669"/>
    <property type="project" value="InterPro"/>
</dbReference>
<comment type="cofactor">
    <cofactor evidence="1 10 11">
        <name>pyridoxal 5'-phosphate</name>
        <dbReference type="ChEBI" id="CHEBI:597326"/>
    </cofactor>
</comment>
<feature type="domain" description="Aminotransferase class I/classII large" evidence="12">
    <location>
        <begin position="39"/>
        <end position="382"/>
    </location>
</feature>
<keyword evidence="14" id="KW-1185">Reference proteome</keyword>
<dbReference type="GO" id="GO:0005737">
    <property type="term" value="C:cytoplasm"/>
    <property type="evidence" value="ECO:0007669"/>
    <property type="project" value="UniProtKB-ARBA"/>
</dbReference>
<dbReference type="FunFam" id="3.40.640.10:FF:000006">
    <property type="entry name" value="5-aminolevulinate synthase, mitochondrial"/>
    <property type="match status" value="1"/>
</dbReference>
<dbReference type="Pfam" id="PF00155">
    <property type="entry name" value="Aminotran_1_2"/>
    <property type="match status" value="1"/>
</dbReference>
<dbReference type="PANTHER" id="PTHR13693">
    <property type="entry name" value="CLASS II AMINOTRANSFERASE/8-AMINO-7-OXONONANOATE SYNTHASE"/>
    <property type="match status" value="1"/>
</dbReference>
<dbReference type="Proteomes" id="UP000516361">
    <property type="component" value="Chromosome"/>
</dbReference>
<evidence type="ECO:0000256" key="10">
    <source>
        <dbReference type="PIRSR" id="PIRSR604723-51"/>
    </source>
</evidence>
<evidence type="ECO:0000259" key="12">
    <source>
        <dbReference type="Pfam" id="PF00155"/>
    </source>
</evidence>
<dbReference type="InParanoid" id="A0A7G1G765"/>
<dbReference type="NCBIfam" id="NF005394">
    <property type="entry name" value="PRK06939.1"/>
    <property type="match status" value="1"/>
</dbReference>
<dbReference type="Gene3D" id="3.90.1150.10">
    <property type="entry name" value="Aspartate Aminotransferase, domain 1"/>
    <property type="match status" value="1"/>
</dbReference>
<comment type="subunit">
    <text evidence="4 11">Homodimer.</text>
</comment>
<evidence type="ECO:0000256" key="4">
    <source>
        <dbReference type="ARBA" id="ARBA00011738"/>
    </source>
</evidence>
<dbReference type="UniPathway" id="UPA00078"/>
<dbReference type="GO" id="GO:0009102">
    <property type="term" value="P:biotin biosynthetic process"/>
    <property type="evidence" value="ECO:0007669"/>
    <property type="project" value="UniProtKB-UniRule"/>
</dbReference>
<keyword evidence="8" id="KW-0012">Acyltransferase</keyword>
<evidence type="ECO:0000313" key="14">
    <source>
        <dbReference type="Proteomes" id="UP000516361"/>
    </source>
</evidence>
<keyword evidence="13" id="KW-0436">Ligase</keyword>
<name>A0A7G1G765_9BACT</name>